<feature type="domain" description="ABC transporter" evidence="4">
    <location>
        <begin position="2"/>
        <end position="207"/>
    </location>
</feature>
<dbReference type="GO" id="GO:0005524">
    <property type="term" value="F:ATP binding"/>
    <property type="evidence" value="ECO:0007669"/>
    <property type="project" value="UniProtKB-KW"/>
</dbReference>
<dbReference type="SMART" id="SM00382">
    <property type="entry name" value="AAA"/>
    <property type="match status" value="1"/>
</dbReference>
<dbReference type="Gene3D" id="3.40.50.300">
    <property type="entry name" value="P-loop containing nucleotide triphosphate hydrolases"/>
    <property type="match status" value="1"/>
</dbReference>
<dbReference type="Proteomes" id="UP001084197">
    <property type="component" value="Unassembled WGS sequence"/>
</dbReference>
<evidence type="ECO:0000313" key="5">
    <source>
        <dbReference type="EMBL" id="MCZ0702259.1"/>
    </source>
</evidence>
<comment type="caution">
    <text evidence="5">The sequence shown here is derived from an EMBL/GenBank/DDBJ whole genome shotgun (WGS) entry which is preliminary data.</text>
</comment>
<dbReference type="PANTHER" id="PTHR42939:SF1">
    <property type="entry name" value="ABC TRANSPORTER ATP-BINDING PROTEIN ALBC-RELATED"/>
    <property type="match status" value="1"/>
</dbReference>
<keyword evidence="6" id="KW-1185">Reference proteome</keyword>
<protein>
    <submittedName>
        <fullName evidence="5">ATP-binding cassette domain-containing protein</fullName>
    </submittedName>
</protein>
<gene>
    <name evidence="5" type="ORF">OWO01_03415</name>
</gene>
<accession>A0A9J6RAB4</accession>
<keyword evidence="2" id="KW-0547">Nucleotide-binding</keyword>
<dbReference type="AlphaFoldDB" id="A0A9J6RAB4"/>
<dbReference type="RefSeq" id="WP_268779026.1">
    <property type="nucleotide sequence ID" value="NZ_JAPRAT010000004.1"/>
</dbReference>
<dbReference type="InterPro" id="IPR017871">
    <property type="entry name" value="ABC_transporter-like_CS"/>
</dbReference>
<dbReference type="InterPro" id="IPR027417">
    <property type="entry name" value="P-loop_NTPase"/>
</dbReference>
<keyword evidence="1" id="KW-0813">Transport</keyword>
<proteinExistence type="predicted"/>
<evidence type="ECO:0000256" key="3">
    <source>
        <dbReference type="ARBA" id="ARBA00022840"/>
    </source>
</evidence>
<sequence>MIDIRDVHKDLKDKKVLNDLTINFKEQNAYLLKGHNGSGKTMLLRLVCGLINPSKGKVTYNKNYRFGIIIETPQFLNNETAFYNLKFLASINKIIGDEEIVQVLKRLNLYESKDKKVKSFSLGMKQRLAVCQAIMENPDVLLLDEPFNAIDDDNIKVVLEIIDEYKQEGKLVIVAAHGLNDADVQVFDKVITLQNGAIQGITKVNAM</sequence>
<dbReference type="InterPro" id="IPR051782">
    <property type="entry name" value="ABC_Transporter_VariousFunc"/>
</dbReference>
<dbReference type="InterPro" id="IPR003439">
    <property type="entry name" value="ABC_transporter-like_ATP-bd"/>
</dbReference>
<evidence type="ECO:0000256" key="2">
    <source>
        <dbReference type="ARBA" id="ARBA00022741"/>
    </source>
</evidence>
<evidence type="ECO:0000256" key="1">
    <source>
        <dbReference type="ARBA" id="ARBA00022448"/>
    </source>
</evidence>
<dbReference type="PROSITE" id="PS50893">
    <property type="entry name" value="ABC_TRANSPORTER_2"/>
    <property type="match status" value="1"/>
</dbReference>
<dbReference type="InterPro" id="IPR003593">
    <property type="entry name" value="AAA+_ATPase"/>
</dbReference>
<dbReference type="SUPFAM" id="SSF52540">
    <property type="entry name" value="P-loop containing nucleoside triphosphate hydrolases"/>
    <property type="match status" value="1"/>
</dbReference>
<name>A0A9J6RAB4_9BACI</name>
<keyword evidence="3 5" id="KW-0067">ATP-binding</keyword>
<dbReference type="PANTHER" id="PTHR42939">
    <property type="entry name" value="ABC TRANSPORTER ATP-BINDING PROTEIN ALBC-RELATED"/>
    <property type="match status" value="1"/>
</dbReference>
<reference evidence="5" key="1">
    <citation type="submission" date="2022-11" db="EMBL/GenBank/DDBJ databases">
        <title>WGS of Natronobacillus azotifigens 24KS-1, an anaerobic diazotrophic haloalkaliphile from soda-rich habitats.</title>
        <authorList>
            <person name="Sorokin D.Y."/>
            <person name="Merkel A.Y."/>
        </authorList>
    </citation>
    <scope>NUCLEOTIDE SEQUENCE</scope>
    <source>
        <strain evidence="5">24KS-1</strain>
    </source>
</reference>
<organism evidence="5 6">
    <name type="scientific">Natronobacillus azotifigens</name>
    <dbReference type="NCBI Taxonomy" id="472978"/>
    <lineage>
        <taxon>Bacteria</taxon>
        <taxon>Bacillati</taxon>
        <taxon>Bacillota</taxon>
        <taxon>Bacilli</taxon>
        <taxon>Bacillales</taxon>
        <taxon>Bacillaceae</taxon>
        <taxon>Natronobacillus</taxon>
    </lineage>
</organism>
<dbReference type="PROSITE" id="PS00211">
    <property type="entry name" value="ABC_TRANSPORTER_1"/>
    <property type="match status" value="1"/>
</dbReference>
<evidence type="ECO:0000313" key="6">
    <source>
        <dbReference type="Proteomes" id="UP001084197"/>
    </source>
</evidence>
<dbReference type="GO" id="GO:0016887">
    <property type="term" value="F:ATP hydrolysis activity"/>
    <property type="evidence" value="ECO:0007669"/>
    <property type="project" value="InterPro"/>
</dbReference>
<dbReference type="Pfam" id="PF00005">
    <property type="entry name" value="ABC_tran"/>
    <property type="match status" value="1"/>
</dbReference>
<evidence type="ECO:0000259" key="4">
    <source>
        <dbReference type="PROSITE" id="PS50893"/>
    </source>
</evidence>
<dbReference type="EMBL" id="JAPRAT010000004">
    <property type="protein sequence ID" value="MCZ0702259.1"/>
    <property type="molecule type" value="Genomic_DNA"/>
</dbReference>